<evidence type="ECO:0000313" key="2">
    <source>
        <dbReference type="Proteomes" id="UP001597369"/>
    </source>
</evidence>
<evidence type="ECO:0000313" key="1">
    <source>
        <dbReference type="EMBL" id="MFD2068667.1"/>
    </source>
</evidence>
<comment type="caution">
    <text evidence="1">The sequence shown here is derived from an EMBL/GenBank/DDBJ whole genome shotgun (WGS) entry which is preliminary data.</text>
</comment>
<dbReference type="Proteomes" id="UP001597369">
    <property type="component" value="Unassembled WGS sequence"/>
</dbReference>
<dbReference type="RefSeq" id="WP_229959042.1">
    <property type="nucleotide sequence ID" value="NZ_JAJJWI010000004.1"/>
</dbReference>
<reference evidence="2" key="1">
    <citation type="journal article" date="2019" name="Int. J. Syst. Evol. Microbiol.">
        <title>The Global Catalogue of Microorganisms (GCM) 10K type strain sequencing project: providing services to taxonomists for standard genome sequencing and annotation.</title>
        <authorList>
            <consortium name="The Broad Institute Genomics Platform"/>
            <consortium name="The Broad Institute Genome Sequencing Center for Infectious Disease"/>
            <person name="Wu L."/>
            <person name="Ma J."/>
        </authorList>
    </citation>
    <scope>NUCLEOTIDE SEQUENCE [LARGE SCALE GENOMIC DNA]</scope>
    <source>
        <strain evidence="2">JCM 16545</strain>
    </source>
</reference>
<protein>
    <submittedName>
        <fullName evidence="1">Uncharacterized protein</fullName>
    </submittedName>
</protein>
<gene>
    <name evidence="1" type="ORF">ACFSKU_17390</name>
</gene>
<proteinExistence type="predicted"/>
<organism evidence="1 2">
    <name type="scientific">Pontibacter silvestris</name>
    <dbReference type="NCBI Taxonomy" id="2305183"/>
    <lineage>
        <taxon>Bacteria</taxon>
        <taxon>Pseudomonadati</taxon>
        <taxon>Bacteroidota</taxon>
        <taxon>Cytophagia</taxon>
        <taxon>Cytophagales</taxon>
        <taxon>Hymenobacteraceae</taxon>
        <taxon>Pontibacter</taxon>
    </lineage>
</organism>
<name>A0ABW4X3D6_9BACT</name>
<sequence>MNTLIIGAQYISETAKQDLSDLAYTLKQELNLEVKFGIYSQRGYAVTWWEVINVWMPAGGIYLSGKILDKLIDRFLDWAEKRIETEKKEKNGKKARPKCITIYGPDGKAVSSVVLYDNGDKKRRTQEELKNGYNKLPPNELEFFQ</sequence>
<dbReference type="EMBL" id="JBHUHV010000054">
    <property type="protein sequence ID" value="MFD2068667.1"/>
    <property type="molecule type" value="Genomic_DNA"/>
</dbReference>
<keyword evidence="2" id="KW-1185">Reference proteome</keyword>
<accession>A0ABW4X3D6</accession>